<dbReference type="Proteomes" id="UP001500795">
    <property type="component" value="Unassembled WGS sequence"/>
</dbReference>
<keyword evidence="2" id="KW-1185">Reference proteome</keyword>
<gene>
    <name evidence="1" type="ORF">GCM10022394_06420</name>
</gene>
<accession>A0ABP6VBI7</accession>
<dbReference type="EMBL" id="BAABCX010000001">
    <property type="protein sequence ID" value="GAA3529887.1"/>
    <property type="molecule type" value="Genomic_DNA"/>
</dbReference>
<evidence type="ECO:0000313" key="1">
    <source>
        <dbReference type="EMBL" id="GAA3529887.1"/>
    </source>
</evidence>
<reference evidence="2" key="1">
    <citation type="journal article" date="2019" name="Int. J. Syst. Evol. Microbiol.">
        <title>The Global Catalogue of Microorganisms (GCM) 10K type strain sequencing project: providing services to taxonomists for standard genome sequencing and annotation.</title>
        <authorList>
            <consortium name="The Broad Institute Genomics Platform"/>
            <consortium name="The Broad Institute Genome Sequencing Center for Infectious Disease"/>
            <person name="Wu L."/>
            <person name="Ma J."/>
        </authorList>
    </citation>
    <scope>NUCLEOTIDE SEQUENCE [LARGE SCALE GENOMIC DNA]</scope>
    <source>
        <strain evidence="2">JCM 17110</strain>
    </source>
</reference>
<comment type="caution">
    <text evidence="1">The sequence shown here is derived from an EMBL/GenBank/DDBJ whole genome shotgun (WGS) entry which is preliminary data.</text>
</comment>
<name>A0ABP6VBI7_9GAMM</name>
<organism evidence="1 2">
    <name type="scientific">Zobellella aerophila</name>
    <dbReference type="NCBI Taxonomy" id="870480"/>
    <lineage>
        <taxon>Bacteria</taxon>
        <taxon>Pseudomonadati</taxon>
        <taxon>Pseudomonadota</taxon>
        <taxon>Gammaproteobacteria</taxon>
        <taxon>Aeromonadales</taxon>
        <taxon>Aeromonadaceae</taxon>
        <taxon>Zobellella</taxon>
    </lineage>
</organism>
<sequence>MDISRLHSGMLCATRKGPGWIMTIDTEHHSLHLKALRDKREFDVDIDDVLDDPQVHNPEDGYY</sequence>
<protein>
    <submittedName>
        <fullName evidence="1">Uncharacterized protein</fullName>
    </submittedName>
</protein>
<evidence type="ECO:0000313" key="2">
    <source>
        <dbReference type="Proteomes" id="UP001500795"/>
    </source>
</evidence>
<proteinExistence type="predicted"/>
<dbReference type="RefSeq" id="WP_344954677.1">
    <property type="nucleotide sequence ID" value="NZ_BAABCX010000001.1"/>
</dbReference>